<accession>A0A2U2DUW4</accession>
<evidence type="ECO:0000313" key="2">
    <source>
        <dbReference type="EMBL" id="PWE57090.1"/>
    </source>
</evidence>
<evidence type="ECO:0000259" key="1">
    <source>
        <dbReference type="Pfam" id="PF13946"/>
    </source>
</evidence>
<dbReference type="Pfam" id="PF13946">
    <property type="entry name" value="DUF4214"/>
    <property type="match status" value="1"/>
</dbReference>
<dbReference type="Gene3D" id="2.150.10.10">
    <property type="entry name" value="Serralysin-like metalloprotease, C-terminal"/>
    <property type="match status" value="1"/>
</dbReference>
<gene>
    <name evidence="2" type="ORF">DEM27_05455</name>
</gene>
<dbReference type="OrthoDB" id="8455559at2"/>
<keyword evidence="3" id="KW-1185">Reference proteome</keyword>
<reference evidence="2 3" key="1">
    <citation type="submission" date="2018-05" db="EMBL/GenBank/DDBJ databases">
        <title>The draft genome of strain NS-104.</title>
        <authorList>
            <person name="Hang P."/>
            <person name="Jiang J."/>
        </authorList>
    </citation>
    <scope>NUCLEOTIDE SEQUENCE [LARGE SCALE GENOMIC DNA]</scope>
    <source>
        <strain evidence="2 3">NS-104</strain>
    </source>
</reference>
<name>A0A2U2DUW4_9HYPH</name>
<organism evidence="2 3">
    <name type="scientific">Metarhizobium album</name>
    <dbReference type="NCBI Taxonomy" id="2182425"/>
    <lineage>
        <taxon>Bacteria</taxon>
        <taxon>Pseudomonadati</taxon>
        <taxon>Pseudomonadota</taxon>
        <taxon>Alphaproteobacteria</taxon>
        <taxon>Hyphomicrobiales</taxon>
        <taxon>Rhizobiaceae</taxon>
        <taxon>Metarhizobium</taxon>
    </lineage>
</organism>
<sequence>MLYRAIAFLETTASARRTREMATVQGVYLALFGRPADPGGLTYYNNITASGADLAPILGTLAATMEYRSRFSGMENDRVVNEIFRSLFNRNADQAGASFFANELSSGRQTIETIAVNILDGATGTDRTTADKKLAAAAAYTDALKTSPDALASYTGGAGETQGRDYLRMIDSHSPSPPDPDKLTNAIVDLQIKMAGDDAVVHTRNGPELNASNPSLSRAEVLHILPGDSGLTDANRDVIKGFQSGIDRITFEIPGGAGSAANFRSLSSSFSDAAAANAAADEALDGKVLYVLADVGADKFLFVDSNGDGAADISAKLVGQAEFSMYDIV</sequence>
<comment type="caution">
    <text evidence="2">The sequence shown here is derived from an EMBL/GenBank/DDBJ whole genome shotgun (WGS) entry which is preliminary data.</text>
</comment>
<dbReference type="InterPro" id="IPR011049">
    <property type="entry name" value="Serralysin-like_metalloprot_C"/>
</dbReference>
<dbReference type="AlphaFoldDB" id="A0A2U2DUW4"/>
<dbReference type="EMBL" id="QFBC01000002">
    <property type="protein sequence ID" value="PWE57090.1"/>
    <property type="molecule type" value="Genomic_DNA"/>
</dbReference>
<dbReference type="InterPro" id="IPR038255">
    <property type="entry name" value="PBS_linker_sf"/>
</dbReference>
<feature type="domain" description="DUF4214" evidence="1">
    <location>
        <begin position="63"/>
        <end position="119"/>
    </location>
</feature>
<dbReference type="Proteomes" id="UP000245252">
    <property type="component" value="Unassembled WGS sequence"/>
</dbReference>
<proteinExistence type="predicted"/>
<protein>
    <recommendedName>
        <fullName evidence="1">DUF4214 domain-containing protein</fullName>
    </recommendedName>
</protein>
<evidence type="ECO:0000313" key="3">
    <source>
        <dbReference type="Proteomes" id="UP000245252"/>
    </source>
</evidence>
<dbReference type="Gene3D" id="1.10.3130.20">
    <property type="entry name" value="Phycobilisome linker domain"/>
    <property type="match status" value="1"/>
</dbReference>
<dbReference type="InterPro" id="IPR025282">
    <property type="entry name" value="DUF4214"/>
</dbReference>